<reference evidence="2" key="1">
    <citation type="journal article" date="2023" name="Nat. Plants">
        <title>Single-cell RNA sequencing provides a high-resolution roadmap for understanding the multicellular compartmentation of specialized metabolism.</title>
        <authorList>
            <person name="Sun S."/>
            <person name="Shen X."/>
            <person name="Li Y."/>
            <person name="Li Y."/>
            <person name="Wang S."/>
            <person name="Li R."/>
            <person name="Zhang H."/>
            <person name="Shen G."/>
            <person name="Guo B."/>
            <person name="Wei J."/>
            <person name="Xu J."/>
            <person name="St-Pierre B."/>
            <person name="Chen S."/>
            <person name="Sun C."/>
        </authorList>
    </citation>
    <scope>NUCLEOTIDE SEQUENCE [LARGE SCALE GENOMIC DNA]</scope>
</reference>
<accession>A0ACC0BJC4</accession>
<comment type="caution">
    <text evidence="1">The sequence shown here is derived from an EMBL/GenBank/DDBJ whole genome shotgun (WGS) entry which is preliminary data.</text>
</comment>
<gene>
    <name evidence="1" type="ORF">M9H77_13062</name>
</gene>
<protein>
    <submittedName>
        <fullName evidence="1">Uncharacterized protein</fullName>
    </submittedName>
</protein>
<dbReference type="Proteomes" id="UP001060085">
    <property type="component" value="Linkage Group LG03"/>
</dbReference>
<name>A0ACC0BJC4_CATRO</name>
<proteinExistence type="predicted"/>
<dbReference type="EMBL" id="CM044703">
    <property type="protein sequence ID" value="KAI5672698.1"/>
    <property type="molecule type" value="Genomic_DNA"/>
</dbReference>
<organism evidence="1 2">
    <name type="scientific">Catharanthus roseus</name>
    <name type="common">Madagascar periwinkle</name>
    <name type="synonym">Vinca rosea</name>
    <dbReference type="NCBI Taxonomy" id="4058"/>
    <lineage>
        <taxon>Eukaryota</taxon>
        <taxon>Viridiplantae</taxon>
        <taxon>Streptophyta</taxon>
        <taxon>Embryophyta</taxon>
        <taxon>Tracheophyta</taxon>
        <taxon>Spermatophyta</taxon>
        <taxon>Magnoliopsida</taxon>
        <taxon>eudicotyledons</taxon>
        <taxon>Gunneridae</taxon>
        <taxon>Pentapetalae</taxon>
        <taxon>asterids</taxon>
        <taxon>lamiids</taxon>
        <taxon>Gentianales</taxon>
        <taxon>Apocynaceae</taxon>
        <taxon>Rauvolfioideae</taxon>
        <taxon>Vinceae</taxon>
        <taxon>Catharanthinae</taxon>
        <taxon>Catharanthus</taxon>
    </lineage>
</organism>
<evidence type="ECO:0000313" key="1">
    <source>
        <dbReference type="EMBL" id="KAI5672698.1"/>
    </source>
</evidence>
<keyword evidence="2" id="KW-1185">Reference proteome</keyword>
<evidence type="ECO:0000313" key="2">
    <source>
        <dbReference type="Proteomes" id="UP001060085"/>
    </source>
</evidence>
<sequence length="338" mass="38807">MDLDEFRVMLSKSKVDVWALIETAITVASLEYGEELRDRRDKIVEKLYLASSTPVCRTCENDGGENHQEHDQHNLRKHSKSPLSTPESNHRNDDEHENNEEEELDPFGGLFDDEQTKLLELKEQLEDLDQTEESLIELLQTLADMDITFSVLQSSDIGRYVNKYRKHSSSKVRDLVKLLNRKWKETVDEWVKLNPEAPLSANEDSPQQNVRRKVQKNGQNQVSDFAYSPNPNGASSSEKNTSEPERKPKPIPSREAPPRPPQSAPKSVSAPPPSRPKESTIDVERLNSARRRLQENYQEAQNAKKQRTIQVMDIHEIPKPKNAYFAKNKGGFQGRHHR</sequence>